<evidence type="ECO:0000256" key="2">
    <source>
        <dbReference type="ARBA" id="ARBA00022679"/>
    </source>
</evidence>
<dbReference type="Pfam" id="PF00285">
    <property type="entry name" value="Citrate_synt"/>
    <property type="match status" value="1"/>
</dbReference>
<evidence type="ECO:0000313" key="4">
    <source>
        <dbReference type="Proteomes" id="UP000732619"/>
    </source>
</evidence>
<proteinExistence type="inferred from homology"/>
<sequence>MNENPKPGKNGFKFPQSIKTKITDVKPNELVTRGYNQEDLITNLSFAEMVFLLLRERLPDERQSKIFNHILVSFCDHGVTPPSTQSARLIASSGANINNAVAGGLLSFGKNHAGAIEKAMELFQESISSLNLEETAEEDVNKKIAAKAIEIVDKYQSESKRIPGYGHRYHDKDPRAVRLIDLAIMESSIGPHTKLALAIESILSERKGICLNVDGVNAGLLSDLGFDSSLGLGIFMIGRLPGLVAHAYEEMEEEEKFRRFCDLEDIVYEGFKNRKMDEE</sequence>
<dbReference type="AlphaFoldDB" id="A0A8T3VX34"/>
<dbReference type="InterPro" id="IPR016143">
    <property type="entry name" value="Citrate_synth-like_sm_a-sub"/>
</dbReference>
<accession>A0A8T3VX34</accession>
<dbReference type="Gene3D" id="1.10.580.10">
    <property type="entry name" value="Citrate Synthase, domain 1"/>
    <property type="match status" value="2"/>
</dbReference>
<dbReference type="InterPro" id="IPR002020">
    <property type="entry name" value="Citrate_synthase"/>
</dbReference>
<dbReference type="Proteomes" id="UP000732619">
    <property type="component" value="Unassembled WGS sequence"/>
</dbReference>
<name>A0A8T3VX34_METOL</name>
<dbReference type="GO" id="GO:0005829">
    <property type="term" value="C:cytosol"/>
    <property type="evidence" value="ECO:0007669"/>
    <property type="project" value="TreeGrafter"/>
</dbReference>
<dbReference type="NCBIfam" id="NF004869">
    <property type="entry name" value="PRK06224.1-6"/>
    <property type="match status" value="1"/>
</dbReference>
<protein>
    <submittedName>
        <fullName evidence="3">Citryl-CoA lyase</fullName>
    </submittedName>
</protein>
<dbReference type="GO" id="GO:0046912">
    <property type="term" value="F:acyltransferase activity, acyl groups converted into alkyl on transfer"/>
    <property type="evidence" value="ECO:0007669"/>
    <property type="project" value="InterPro"/>
</dbReference>
<dbReference type="Gene3D" id="1.10.230.10">
    <property type="entry name" value="Cytochrome P450-Terp, domain 2"/>
    <property type="match status" value="1"/>
</dbReference>
<dbReference type="PANTHER" id="PTHR11739:SF4">
    <property type="entry name" value="CITRATE SYNTHASE, PEROXISOMAL"/>
    <property type="match status" value="1"/>
</dbReference>
<dbReference type="InterPro" id="IPR036969">
    <property type="entry name" value="Citrate_synthase_sf"/>
</dbReference>
<comment type="similarity">
    <text evidence="1">Belongs to the citrate synthase family.</text>
</comment>
<reference evidence="3" key="1">
    <citation type="submission" date="2019-04" db="EMBL/GenBank/DDBJ databases">
        <title>Evolution of Biomass-Degrading Anaerobic Consortia Revealed by Metagenomics.</title>
        <authorList>
            <person name="Peng X."/>
        </authorList>
    </citation>
    <scope>NUCLEOTIDE SEQUENCE</scope>
    <source>
        <strain evidence="3">SIG14</strain>
    </source>
</reference>
<dbReference type="GO" id="GO:0005975">
    <property type="term" value="P:carbohydrate metabolic process"/>
    <property type="evidence" value="ECO:0007669"/>
    <property type="project" value="TreeGrafter"/>
</dbReference>
<dbReference type="InterPro" id="IPR016142">
    <property type="entry name" value="Citrate_synth-like_lrg_a-sub"/>
</dbReference>
<keyword evidence="3" id="KW-0456">Lyase</keyword>
<keyword evidence="2" id="KW-0808">Transferase</keyword>
<gene>
    <name evidence="3" type="ORF">E7Z75_03565</name>
</gene>
<dbReference type="GO" id="GO:0016829">
    <property type="term" value="F:lyase activity"/>
    <property type="evidence" value="ECO:0007669"/>
    <property type="project" value="UniProtKB-KW"/>
</dbReference>
<dbReference type="EMBL" id="SUTG01000010">
    <property type="protein sequence ID" value="MBE6512219.1"/>
    <property type="molecule type" value="Genomic_DNA"/>
</dbReference>
<comment type="caution">
    <text evidence="3">The sequence shown here is derived from an EMBL/GenBank/DDBJ whole genome shotgun (WGS) entry which is preliminary data.</text>
</comment>
<evidence type="ECO:0000313" key="3">
    <source>
        <dbReference type="EMBL" id="MBE6512219.1"/>
    </source>
</evidence>
<organism evidence="3 4">
    <name type="scientific">Methanobrevibacter olleyae</name>
    <dbReference type="NCBI Taxonomy" id="294671"/>
    <lineage>
        <taxon>Archaea</taxon>
        <taxon>Methanobacteriati</taxon>
        <taxon>Methanobacteriota</taxon>
        <taxon>Methanomada group</taxon>
        <taxon>Methanobacteria</taxon>
        <taxon>Methanobacteriales</taxon>
        <taxon>Methanobacteriaceae</taxon>
        <taxon>Methanobrevibacter</taxon>
    </lineage>
</organism>
<dbReference type="NCBIfam" id="NF004866">
    <property type="entry name" value="PRK06224.1-3"/>
    <property type="match status" value="1"/>
</dbReference>
<dbReference type="GO" id="GO:0006099">
    <property type="term" value="P:tricarboxylic acid cycle"/>
    <property type="evidence" value="ECO:0007669"/>
    <property type="project" value="TreeGrafter"/>
</dbReference>
<evidence type="ECO:0000256" key="1">
    <source>
        <dbReference type="ARBA" id="ARBA00010566"/>
    </source>
</evidence>
<dbReference type="CDD" id="cd06100">
    <property type="entry name" value="CCL_ACL-C"/>
    <property type="match status" value="1"/>
</dbReference>
<dbReference type="PANTHER" id="PTHR11739">
    <property type="entry name" value="CITRATE SYNTHASE"/>
    <property type="match status" value="1"/>
</dbReference>
<dbReference type="SUPFAM" id="SSF48256">
    <property type="entry name" value="Citrate synthase"/>
    <property type="match status" value="1"/>
</dbReference>